<dbReference type="RefSeq" id="YP_010799367.1">
    <property type="nucleotide sequence ID" value="NC_076637.1"/>
</dbReference>
<dbReference type="EMBL" id="MH447987">
    <property type="protein sequence ID" value="QNI38732.1"/>
    <property type="molecule type" value="Genomic_RNA"/>
</dbReference>
<evidence type="ECO:0000313" key="3">
    <source>
        <dbReference type="Proteomes" id="UP000830367"/>
    </source>
</evidence>
<reference evidence="2" key="1">
    <citation type="journal article" date="2019" name="Arch. Virol.">
        <title>Complete genome sequence and analysis of a new lethal arterivirus, Trionyx sinensis hemorrhagic syndrome virus (TSHSV), amplified from an infected Chinese softshell turtle.</title>
        <authorList>
            <person name="Lyu S."/>
            <person name="Yuan X."/>
            <person name="Zhang H."/>
            <person name="Shi W."/>
            <person name="Hang X."/>
            <person name="Liu L."/>
            <person name="Cao Z."/>
            <person name="Wu Y."/>
        </authorList>
    </citation>
    <scope>NUCLEOTIDE SEQUENCE</scope>
    <source>
        <strain evidence="2">NX1</strain>
    </source>
</reference>
<evidence type="ECO:0000313" key="2">
    <source>
        <dbReference type="EMBL" id="QNI38732.1"/>
    </source>
</evidence>
<accession>A0AAE7J0E6</accession>
<dbReference type="KEGG" id="vg:80537748"/>
<sequence>MVFAFAPLTFSVLQNSLIFFSKVLALVLWATLFTQSSPAAQVILGILLLIVFCLLFIKLDDRSEELTYPASKTPDIFV</sequence>
<feature type="transmembrane region" description="Helical" evidence="1">
    <location>
        <begin position="12"/>
        <end position="33"/>
    </location>
</feature>
<proteinExistence type="predicted"/>
<dbReference type="Proteomes" id="UP000830367">
    <property type="component" value="Segment"/>
</dbReference>
<keyword evidence="1" id="KW-1133">Transmembrane helix</keyword>
<keyword evidence="1" id="KW-0812">Transmembrane</keyword>
<organism evidence="2 3">
    <name type="scientific">Trionyx sinensis hemorrhagic syndrome virus</name>
    <dbReference type="NCBI Taxonomy" id="1705352"/>
    <lineage>
        <taxon>Viruses</taxon>
        <taxon>Riboviria</taxon>
        <taxon>Orthornavirae</taxon>
        <taxon>Pisuviricota</taxon>
        <taxon>Pisoniviricetes</taxon>
        <taxon>Nidovirales</taxon>
        <taxon>Arnidovirineae</taxon>
        <taxon>Cremegaviridae</taxon>
        <taxon>Becregavirinae</taxon>
        <taxon>Sicregavirus</taxon>
        <taxon>Trisihevirus</taxon>
        <taxon>Sicregavirus nixi</taxon>
    </lineage>
</organism>
<dbReference type="GeneID" id="80537748"/>
<feature type="transmembrane region" description="Helical" evidence="1">
    <location>
        <begin position="39"/>
        <end position="57"/>
    </location>
</feature>
<keyword evidence="1" id="KW-0472">Membrane</keyword>
<keyword evidence="3" id="KW-1185">Reference proteome</keyword>
<evidence type="ECO:0000256" key="1">
    <source>
        <dbReference type="SAM" id="Phobius"/>
    </source>
</evidence>
<name>A0AAE7J0E6_9NIDO</name>
<protein>
    <submittedName>
        <fullName evidence="2">TSHSV-HP1</fullName>
    </submittedName>
</protein>